<keyword evidence="2" id="KW-1185">Reference proteome</keyword>
<reference evidence="1 2" key="1">
    <citation type="submission" date="2018-06" db="EMBL/GenBank/DDBJ databases">
        <title>Genomic Encyclopedia of Archaeal and Bacterial Type Strains, Phase II (KMG-II): from individual species to whole genera.</title>
        <authorList>
            <person name="Goeker M."/>
        </authorList>
    </citation>
    <scope>NUCLEOTIDE SEQUENCE [LARGE SCALE GENOMIC DNA]</scope>
    <source>
        <strain evidence="1 2">CFPB 3232</strain>
    </source>
</reference>
<proteinExistence type="predicted"/>
<name>A0A328YVC4_9BURK</name>
<dbReference type="Proteomes" id="UP000248856">
    <property type="component" value="Unassembled WGS sequence"/>
</dbReference>
<sequence length="468" mass="49494">MSAGMQAFQDGWKNRSTVPLNAALPRQIGISDVPPLPLARSLDMPAQAGFARGSLGIELSAMQLSLPQDGLPVIEHSSDAQGRCVLAVRLQGIALQGTYTVQGTQVWEADLDGAGTALPPGARRRGGTDDTNAHPAWIQTANDQRAALQNVPGGNGATLLTTYSNHRAAFNDVFTDPLAYAFQAGWGTQAISDMAEDTHTALNNGNGNGDGSYVNDKDKQYGGTTYNGNAQTQKLALLTALTALAGSTNSPQNNIDPNNPYNQAAAATLSFGSSVVKNTIHDKNVEKKIDNVPQLTKDGVYTVVQNGTPAEPNTVEEVHQFLNGSPIGGRDAQGNTWTMVLNEDERAFVRKMQADIAEHAARLAALKPVALTAGGLQARLACHVSLQFGAQADGTPVLIDGRVELDGFDLHFDDGGWDNSLGQGLAQAVREALGEARFIKSLLHDRIADALERALVRPLAQALVDAQP</sequence>
<dbReference type="AlphaFoldDB" id="A0A328YVC4"/>
<evidence type="ECO:0000313" key="2">
    <source>
        <dbReference type="Proteomes" id="UP000248856"/>
    </source>
</evidence>
<protein>
    <submittedName>
        <fullName evidence="1">Uncharacterized protein</fullName>
    </submittedName>
</protein>
<dbReference type="EMBL" id="QLTA01000033">
    <property type="protein sequence ID" value="RAR77981.1"/>
    <property type="molecule type" value="Genomic_DNA"/>
</dbReference>
<evidence type="ECO:0000313" key="1">
    <source>
        <dbReference type="EMBL" id="RAR77981.1"/>
    </source>
</evidence>
<comment type="caution">
    <text evidence="1">The sequence shown here is derived from an EMBL/GenBank/DDBJ whole genome shotgun (WGS) entry which is preliminary data.</text>
</comment>
<accession>A0A328YVC4</accession>
<organism evidence="1 2">
    <name type="scientific">Paracidovorax anthurii</name>
    <dbReference type="NCBI Taxonomy" id="78229"/>
    <lineage>
        <taxon>Bacteria</taxon>
        <taxon>Pseudomonadati</taxon>
        <taxon>Pseudomonadota</taxon>
        <taxon>Betaproteobacteria</taxon>
        <taxon>Burkholderiales</taxon>
        <taxon>Comamonadaceae</taxon>
        <taxon>Paracidovorax</taxon>
    </lineage>
</organism>
<gene>
    <name evidence="1" type="ORF">AX018_103319</name>
</gene>